<keyword evidence="1" id="KW-0347">Helicase</keyword>
<keyword evidence="2" id="KW-1185">Reference proteome</keyword>
<name>A0A8X6R380_TRICX</name>
<dbReference type="Proteomes" id="UP000887159">
    <property type="component" value="Unassembled WGS sequence"/>
</dbReference>
<evidence type="ECO:0000313" key="2">
    <source>
        <dbReference type="Proteomes" id="UP000887159"/>
    </source>
</evidence>
<sequence>MLLHHVRGPTSFTELKIVNGQECQTYREAYEARRLIENDNHWDETMEEAVQCRLPDKIREIYATLLSSCGLSNPQLFGISIKNIWLTIFYINCSKYIHI</sequence>
<dbReference type="AlphaFoldDB" id="A0A8X6R380"/>
<accession>A0A8X6R380</accession>
<keyword evidence="1" id="KW-0378">Hydrolase</keyword>
<evidence type="ECO:0000313" key="1">
    <source>
        <dbReference type="EMBL" id="GFX87566.1"/>
    </source>
</evidence>
<dbReference type="EMBL" id="BMAU01021035">
    <property type="protein sequence ID" value="GFX87566.1"/>
    <property type="molecule type" value="Genomic_DNA"/>
</dbReference>
<organism evidence="1 2">
    <name type="scientific">Trichonephila clavipes</name>
    <name type="common">Golden silk orbweaver</name>
    <name type="synonym">Nephila clavipes</name>
    <dbReference type="NCBI Taxonomy" id="2585209"/>
    <lineage>
        <taxon>Eukaryota</taxon>
        <taxon>Metazoa</taxon>
        <taxon>Ecdysozoa</taxon>
        <taxon>Arthropoda</taxon>
        <taxon>Chelicerata</taxon>
        <taxon>Arachnida</taxon>
        <taxon>Araneae</taxon>
        <taxon>Araneomorphae</taxon>
        <taxon>Entelegynae</taxon>
        <taxon>Araneoidea</taxon>
        <taxon>Nephilidae</taxon>
        <taxon>Trichonephila</taxon>
    </lineage>
</organism>
<reference evidence="1" key="1">
    <citation type="submission" date="2020-08" db="EMBL/GenBank/DDBJ databases">
        <title>Multicomponent nature underlies the extraordinary mechanical properties of spider dragline silk.</title>
        <authorList>
            <person name="Kono N."/>
            <person name="Nakamura H."/>
            <person name="Mori M."/>
            <person name="Yoshida Y."/>
            <person name="Ohtoshi R."/>
            <person name="Malay A.D."/>
            <person name="Moran D.A.P."/>
            <person name="Tomita M."/>
            <person name="Numata K."/>
            <person name="Arakawa K."/>
        </authorList>
    </citation>
    <scope>NUCLEOTIDE SEQUENCE</scope>
</reference>
<comment type="caution">
    <text evidence="1">The sequence shown here is derived from an EMBL/GenBank/DDBJ whole genome shotgun (WGS) entry which is preliminary data.</text>
</comment>
<protein>
    <submittedName>
        <fullName evidence="1">ATP-dependent DNA helicase</fullName>
    </submittedName>
</protein>
<dbReference type="GO" id="GO:0004386">
    <property type="term" value="F:helicase activity"/>
    <property type="evidence" value="ECO:0007669"/>
    <property type="project" value="UniProtKB-KW"/>
</dbReference>
<gene>
    <name evidence="1" type="primary">AVEN_126065_1</name>
    <name evidence="1" type="ORF">TNCV_1330971</name>
</gene>
<proteinExistence type="predicted"/>
<keyword evidence="1" id="KW-0067">ATP-binding</keyword>
<keyword evidence="1" id="KW-0547">Nucleotide-binding</keyword>